<keyword evidence="8" id="KW-0896">Oogenesis</keyword>
<evidence type="ECO:0000256" key="2">
    <source>
        <dbReference type="ARBA" id="ARBA00004496"/>
    </source>
</evidence>
<evidence type="ECO:0000256" key="14">
    <source>
        <dbReference type="ARBA" id="ARBA00023254"/>
    </source>
</evidence>
<dbReference type="GO" id="GO:0045892">
    <property type="term" value="P:negative regulation of DNA-templated transcription"/>
    <property type="evidence" value="ECO:0007669"/>
    <property type="project" value="TreeGrafter"/>
</dbReference>
<dbReference type="OMA" id="HTTIDHE"/>
<dbReference type="GO" id="GO:0048477">
    <property type="term" value="P:oogenesis"/>
    <property type="evidence" value="ECO:0007669"/>
    <property type="project" value="UniProtKB-KW"/>
</dbReference>
<dbReference type="GO" id="GO:0043565">
    <property type="term" value="F:sequence-specific DNA binding"/>
    <property type="evidence" value="ECO:0007669"/>
    <property type="project" value="TreeGrafter"/>
</dbReference>
<dbReference type="HOGENOM" id="CLU_666108_0_0_1"/>
<dbReference type="GO" id="GO:0034587">
    <property type="term" value="P:piRNA processing"/>
    <property type="evidence" value="ECO:0007669"/>
    <property type="project" value="TreeGrafter"/>
</dbReference>
<evidence type="ECO:0000256" key="9">
    <source>
        <dbReference type="ARBA" id="ARBA00023015"/>
    </source>
</evidence>
<reference evidence="17 18" key="1">
    <citation type="journal article" date="2007" name="Nature">
        <title>Evolution of genes and genomes on the Drosophila phylogeny.</title>
        <authorList>
            <consortium name="Drosophila 12 Genomes Consortium"/>
            <person name="Clark A.G."/>
            <person name="Eisen M.B."/>
            <person name="Smith D.R."/>
            <person name="Bergman C.M."/>
            <person name="Oliver B."/>
            <person name="Markow T.A."/>
            <person name="Kaufman T.C."/>
            <person name="Kellis M."/>
            <person name="Gelbart W."/>
            <person name="Iyer V.N."/>
            <person name="Pollard D.A."/>
            <person name="Sackton T.B."/>
            <person name="Larracuente A.M."/>
            <person name="Singh N.D."/>
            <person name="Abad J.P."/>
            <person name="Abt D.N."/>
            <person name="Adryan B."/>
            <person name="Aguade M."/>
            <person name="Akashi H."/>
            <person name="Anderson W.W."/>
            <person name="Aquadro C.F."/>
            <person name="Ardell D.H."/>
            <person name="Arguello R."/>
            <person name="Artieri C.G."/>
            <person name="Barbash D.A."/>
            <person name="Barker D."/>
            <person name="Barsanti P."/>
            <person name="Batterham P."/>
            <person name="Batzoglou S."/>
            <person name="Begun D."/>
            <person name="Bhutkar A."/>
            <person name="Blanco E."/>
            <person name="Bosak S.A."/>
            <person name="Bradley R.K."/>
            <person name="Brand A.D."/>
            <person name="Brent M.R."/>
            <person name="Brooks A.N."/>
            <person name="Brown R.H."/>
            <person name="Butlin R.K."/>
            <person name="Caggese C."/>
            <person name="Calvi B.R."/>
            <person name="Bernardo de Carvalho A."/>
            <person name="Caspi A."/>
            <person name="Castrezana S."/>
            <person name="Celniker S.E."/>
            <person name="Chang J.L."/>
            <person name="Chapple C."/>
            <person name="Chatterji S."/>
            <person name="Chinwalla A."/>
            <person name="Civetta A."/>
            <person name="Clifton S.W."/>
            <person name="Comeron J.M."/>
            <person name="Costello J.C."/>
            <person name="Coyne J.A."/>
            <person name="Daub J."/>
            <person name="David R.G."/>
            <person name="Delcher A.L."/>
            <person name="Delehaunty K."/>
            <person name="Do C.B."/>
            <person name="Ebling H."/>
            <person name="Edwards K."/>
            <person name="Eickbush T."/>
            <person name="Evans J.D."/>
            <person name="Filipski A."/>
            <person name="Findeiss S."/>
            <person name="Freyhult E."/>
            <person name="Fulton L."/>
            <person name="Fulton R."/>
            <person name="Garcia A.C."/>
            <person name="Gardiner A."/>
            <person name="Garfield D.A."/>
            <person name="Garvin B.E."/>
            <person name="Gibson G."/>
            <person name="Gilbert D."/>
            <person name="Gnerre S."/>
            <person name="Godfrey J."/>
            <person name="Good R."/>
            <person name="Gotea V."/>
            <person name="Gravely B."/>
            <person name="Greenberg A.J."/>
            <person name="Griffiths-Jones S."/>
            <person name="Gross S."/>
            <person name="Guigo R."/>
            <person name="Gustafson E.A."/>
            <person name="Haerty W."/>
            <person name="Hahn M.W."/>
            <person name="Halligan D.L."/>
            <person name="Halpern A.L."/>
            <person name="Halter G.M."/>
            <person name="Han M.V."/>
            <person name="Heger A."/>
            <person name="Hillier L."/>
            <person name="Hinrichs A.S."/>
            <person name="Holmes I."/>
            <person name="Hoskins R.A."/>
            <person name="Hubisz M.J."/>
            <person name="Hultmark D."/>
            <person name="Huntley M.A."/>
            <person name="Jaffe D.B."/>
            <person name="Jagadeeshan S."/>
            <person name="Jeck W.R."/>
            <person name="Johnson J."/>
            <person name="Jones C.D."/>
            <person name="Jordan W.C."/>
            <person name="Karpen G.H."/>
            <person name="Kataoka E."/>
            <person name="Keightley P.D."/>
            <person name="Kheradpour P."/>
            <person name="Kirkness E.F."/>
            <person name="Koerich L.B."/>
            <person name="Kristiansen K."/>
            <person name="Kudrna D."/>
            <person name="Kulathinal R.J."/>
            <person name="Kumar S."/>
            <person name="Kwok R."/>
            <person name="Lander E."/>
            <person name="Langley C.H."/>
            <person name="Lapoint R."/>
            <person name="Lazzaro B.P."/>
            <person name="Lee S.J."/>
            <person name="Levesque L."/>
            <person name="Li R."/>
            <person name="Lin C.F."/>
            <person name="Lin M.F."/>
            <person name="Lindblad-Toh K."/>
            <person name="Llopart A."/>
            <person name="Long M."/>
            <person name="Low L."/>
            <person name="Lozovsky E."/>
            <person name="Lu J."/>
            <person name="Luo M."/>
            <person name="Machado C.A."/>
            <person name="Makalowski W."/>
            <person name="Marzo M."/>
            <person name="Matsuda M."/>
            <person name="Matzkin L."/>
            <person name="McAllister B."/>
            <person name="McBride C.S."/>
            <person name="McKernan B."/>
            <person name="McKernan K."/>
            <person name="Mendez-Lago M."/>
            <person name="Minx P."/>
            <person name="Mollenhauer M.U."/>
            <person name="Montooth K."/>
            <person name="Mount S.M."/>
            <person name="Mu X."/>
            <person name="Myers E."/>
            <person name="Negre B."/>
            <person name="Newfeld S."/>
            <person name="Nielsen R."/>
            <person name="Noor M.A."/>
            <person name="O'Grady P."/>
            <person name="Pachter L."/>
            <person name="Papaceit M."/>
            <person name="Parisi M.J."/>
            <person name="Parisi M."/>
            <person name="Parts L."/>
            <person name="Pedersen J.S."/>
            <person name="Pesole G."/>
            <person name="Phillippy A.M."/>
            <person name="Ponting C.P."/>
            <person name="Pop M."/>
            <person name="Porcelli D."/>
            <person name="Powell J.R."/>
            <person name="Prohaska S."/>
            <person name="Pruitt K."/>
            <person name="Puig M."/>
            <person name="Quesneville H."/>
            <person name="Ram K.R."/>
            <person name="Rand D."/>
            <person name="Rasmussen M.D."/>
            <person name="Reed L.K."/>
            <person name="Reenan R."/>
            <person name="Reily A."/>
            <person name="Remington K.A."/>
            <person name="Rieger T.T."/>
            <person name="Ritchie M.G."/>
            <person name="Robin C."/>
            <person name="Rogers Y.H."/>
            <person name="Rohde C."/>
            <person name="Rozas J."/>
            <person name="Rubenfield M.J."/>
            <person name="Ruiz A."/>
            <person name="Russo S."/>
            <person name="Salzberg S.L."/>
            <person name="Sanchez-Gracia A."/>
            <person name="Saranga D.J."/>
            <person name="Sato H."/>
            <person name="Schaeffer S.W."/>
            <person name="Schatz M.C."/>
            <person name="Schlenke T."/>
            <person name="Schwartz R."/>
            <person name="Segarra C."/>
            <person name="Singh R.S."/>
            <person name="Sirot L."/>
            <person name="Sirota M."/>
            <person name="Sisneros N.B."/>
            <person name="Smith C.D."/>
            <person name="Smith T.F."/>
            <person name="Spieth J."/>
            <person name="Stage D.E."/>
            <person name="Stark A."/>
            <person name="Stephan W."/>
            <person name="Strausberg R.L."/>
            <person name="Strempel S."/>
            <person name="Sturgill D."/>
            <person name="Sutton G."/>
            <person name="Sutton G.G."/>
            <person name="Tao W."/>
            <person name="Teichmann S."/>
            <person name="Tobari Y.N."/>
            <person name="Tomimura Y."/>
            <person name="Tsolas J.M."/>
            <person name="Valente V.L."/>
            <person name="Venter E."/>
            <person name="Venter J.C."/>
            <person name="Vicario S."/>
            <person name="Vieira F.G."/>
            <person name="Vilella A.J."/>
            <person name="Villasante A."/>
            <person name="Walenz B."/>
            <person name="Wang J."/>
            <person name="Wasserman M."/>
            <person name="Watts T."/>
            <person name="Wilson D."/>
            <person name="Wilson R.K."/>
            <person name="Wing R.A."/>
            <person name="Wolfner M.F."/>
            <person name="Wong A."/>
            <person name="Wong G.K."/>
            <person name="Wu C.I."/>
            <person name="Wu G."/>
            <person name="Yamamoto D."/>
            <person name="Yang H.P."/>
            <person name="Yang S.P."/>
            <person name="Yorke J.A."/>
            <person name="Yoshida K."/>
            <person name="Zdobnov E."/>
            <person name="Zhang P."/>
            <person name="Zhang Y."/>
            <person name="Zimin A.V."/>
            <person name="Baldwin J."/>
            <person name="Abdouelleil A."/>
            <person name="Abdulkadir J."/>
            <person name="Abebe A."/>
            <person name="Abera B."/>
            <person name="Abreu J."/>
            <person name="Acer S.C."/>
            <person name="Aftuck L."/>
            <person name="Alexander A."/>
            <person name="An P."/>
            <person name="Anderson E."/>
            <person name="Anderson S."/>
            <person name="Arachi H."/>
            <person name="Azer M."/>
            <person name="Bachantsang P."/>
            <person name="Barry A."/>
            <person name="Bayul T."/>
            <person name="Berlin A."/>
            <person name="Bessette D."/>
            <person name="Bloom T."/>
            <person name="Blye J."/>
            <person name="Boguslavskiy L."/>
            <person name="Bonnet C."/>
            <person name="Boukhgalter B."/>
            <person name="Bourzgui I."/>
            <person name="Brown A."/>
            <person name="Cahill P."/>
            <person name="Channer S."/>
            <person name="Cheshatsang Y."/>
            <person name="Chuda L."/>
            <person name="Citroen M."/>
            <person name="Collymore A."/>
            <person name="Cooke P."/>
            <person name="Costello M."/>
            <person name="D'Aco K."/>
            <person name="Daza R."/>
            <person name="De Haan G."/>
            <person name="DeGray S."/>
            <person name="DeMaso C."/>
            <person name="Dhargay N."/>
            <person name="Dooley K."/>
            <person name="Dooley E."/>
            <person name="Doricent M."/>
            <person name="Dorje P."/>
            <person name="Dorjee K."/>
            <person name="Dupes A."/>
            <person name="Elong R."/>
            <person name="Falk J."/>
            <person name="Farina A."/>
            <person name="Faro S."/>
            <person name="Ferguson D."/>
            <person name="Fisher S."/>
            <person name="Foley C.D."/>
            <person name="Franke A."/>
            <person name="Friedrich D."/>
            <person name="Gadbois L."/>
            <person name="Gearin G."/>
            <person name="Gearin C.R."/>
            <person name="Giannoukos G."/>
            <person name="Goode T."/>
            <person name="Graham J."/>
            <person name="Grandbois E."/>
            <person name="Grewal S."/>
            <person name="Gyaltsen K."/>
            <person name="Hafez N."/>
            <person name="Hagos B."/>
            <person name="Hall J."/>
            <person name="Henson C."/>
            <person name="Hollinger A."/>
            <person name="Honan T."/>
            <person name="Huard M.D."/>
            <person name="Hughes L."/>
            <person name="Hurhula B."/>
            <person name="Husby M.E."/>
            <person name="Kamat A."/>
            <person name="Kanga B."/>
            <person name="Kashin S."/>
            <person name="Khazanovich D."/>
            <person name="Kisner P."/>
            <person name="Lance K."/>
            <person name="Lara M."/>
            <person name="Lee W."/>
            <person name="Lennon N."/>
            <person name="Letendre F."/>
            <person name="LeVine R."/>
            <person name="Lipovsky A."/>
            <person name="Liu X."/>
            <person name="Liu J."/>
            <person name="Liu S."/>
            <person name="Lokyitsang T."/>
            <person name="Lokyitsang Y."/>
            <person name="Lubonja R."/>
            <person name="Lui A."/>
            <person name="MacDonald P."/>
            <person name="Magnisalis V."/>
            <person name="Maru K."/>
            <person name="Matthews C."/>
            <person name="McCusker W."/>
            <person name="McDonough S."/>
            <person name="Mehta T."/>
            <person name="Meldrim J."/>
            <person name="Meneus L."/>
            <person name="Mihai O."/>
            <person name="Mihalev A."/>
            <person name="Mihova T."/>
            <person name="Mittelman R."/>
            <person name="Mlenga V."/>
            <person name="Montmayeur A."/>
            <person name="Mulrain L."/>
            <person name="Navidi A."/>
            <person name="Naylor J."/>
            <person name="Negash T."/>
            <person name="Nguyen T."/>
            <person name="Nguyen N."/>
            <person name="Nicol R."/>
            <person name="Norbu C."/>
            <person name="Norbu N."/>
            <person name="Novod N."/>
            <person name="O'Neill B."/>
            <person name="Osman S."/>
            <person name="Markiewicz E."/>
            <person name="Oyono O.L."/>
            <person name="Patti C."/>
            <person name="Phunkhang P."/>
            <person name="Pierre F."/>
            <person name="Priest M."/>
            <person name="Raghuraman S."/>
            <person name="Rege F."/>
            <person name="Reyes R."/>
            <person name="Rise C."/>
            <person name="Rogov P."/>
            <person name="Ross K."/>
            <person name="Ryan E."/>
            <person name="Settipalli S."/>
            <person name="Shea T."/>
            <person name="Sherpa N."/>
            <person name="Shi L."/>
            <person name="Shih D."/>
            <person name="Sparrow T."/>
            <person name="Spaulding J."/>
            <person name="Stalker J."/>
            <person name="Stange-Thomann N."/>
            <person name="Stavropoulos S."/>
            <person name="Stone C."/>
            <person name="Strader C."/>
            <person name="Tesfaye S."/>
            <person name="Thomson T."/>
            <person name="Thoulutsang Y."/>
            <person name="Thoulutsang D."/>
            <person name="Topham K."/>
            <person name="Topping I."/>
            <person name="Tsamla T."/>
            <person name="Vassiliev H."/>
            <person name="Vo A."/>
            <person name="Wangchuk T."/>
            <person name="Wangdi T."/>
            <person name="Weiand M."/>
            <person name="Wilkinson J."/>
            <person name="Wilson A."/>
            <person name="Yadav S."/>
            <person name="Young G."/>
            <person name="Yu Q."/>
            <person name="Zembek L."/>
            <person name="Zhong D."/>
            <person name="Zimmer A."/>
            <person name="Zwirko Z."/>
            <person name="Jaffe D.B."/>
            <person name="Alvarez P."/>
            <person name="Brockman W."/>
            <person name="Butler J."/>
            <person name="Chin C."/>
            <person name="Gnerre S."/>
            <person name="Grabherr M."/>
            <person name="Kleber M."/>
            <person name="Mauceli E."/>
            <person name="MacCallum I."/>
        </authorList>
    </citation>
    <scope>NUCLEOTIDE SEQUENCE [LARGE SCALE GENOMIC DNA]</scope>
    <source>
        <strain evidence="18">Tucson 15010-1051.87</strain>
    </source>
</reference>
<evidence type="ECO:0000259" key="16">
    <source>
        <dbReference type="Pfam" id="PF13017"/>
    </source>
</evidence>
<dbReference type="Proteomes" id="UP000008792">
    <property type="component" value="Unassembled WGS sequence"/>
</dbReference>
<dbReference type="GO" id="GO:0007283">
    <property type="term" value="P:spermatogenesis"/>
    <property type="evidence" value="ECO:0007669"/>
    <property type="project" value="TreeGrafter"/>
</dbReference>
<gene>
    <name evidence="17" type="primary">Dvir\GJ11659</name>
    <name evidence="17" type="ORF">Dvir_GJ11659</name>
</gene>
<keyword evidence="14" id="KW-0469">Meiosis</keyword>
<evidence type="ECO:0000313" key="18">
    <source>
        <dbReference type="Proteomes" id="UP000008792"/>
    </source>
</evidence>
<evidence type="ECO:0000256" key="6">
    <source>
        <dbReference type="ARBA" id="ARBA00022491"/>
    </source>
</evidence>
<evidence type="ECO:0000256" key="3">
    <source>
        <dbReference type="ARBA" id="ARBA00007057"/>
    </source>
</evidence>
<protein>
    <recommendedName>
        <fullName evidence="16">Maelstrom domain-containing protein</fullName>
    </recommendedName>
</protein>
<evidence type="ECO:0000256" key="8">
    <source>
        <dbReference type="ARBA" id="ARBA00022943"/>
    </source>
</evidence>
<keyword evidence="9" id="KW-0805">Transcription regulation</keyword>
<sequence>MGRQKKQSAFSLFVQEWRKLRAHNLQWEECLHLAGPAWQKMSPVERQPYLDAARQLKAGTVPSAQLERDAEPAQQQRQVHMEIENIVRYSAQRAVLESQSYYFIMVNYFTKDACTPAELAVVQFTLKHGMRNIYHTLINPDGSQYATQEHVRATHQYPNALGNDDLEGILADLLEFVRLECGPEAELSPMFTLESQISVVNNALEFLNGGVASQLKVHPIEYLFYVLKKATCAAGILPPPASFHITNAQFNLDPHEFLSDIGCEFHKQRDLTAHCAKSYVTRWAFAFADYMCSDLAIKMLPNRHMPNRLDTDQLPHHDKQKDLVNMPEADHGSSENAEPADVTHIKAEPMIDDEEFINPDAVDALNSLDLDNIFEDDDSWGLDAATSKQTNVGNNEYSKDGESIMDDGRAKIK</sequence>
<keyword evidence="6" id="KW-0678">Repressor</keyword>
<comment type="similarity">
    <text evidence="3">Belongs to the maelstrom family.</text>
</comment>
<dbReference type="STRING" id="7244.B4LF74"/>
<dbReference type="PANTHER" id="PTHR21358">
    <property type="entry name" value="PROTEIN MAELSTROM HOMOLOG"/>
    <property type="match status" value="1"/>
</dbReference>
<dbReference type="eggNOG" id="ENOG502QTQB">
    <property type="taxonomic scope" value="Eukaryota"/>
</dbReference>
<keyword evidence="18" id="KW-1185">Reference proteome</keyword>
<dbReference type="InterPro" id="IPR024970">
    <property type="entry name" value="Maelstrom"/>
</dbReference>
<dbReference type="InterPro" id="IPR039259">
    <property type="entry name" value="Protein_maelstrom"/>
</dbReference>
<evidence type="ECO:0000256" key="7">
    <source>
        <dbReference type="ARBA" id="ARBA00022782"/>
    </source>
</evidence>
<dbReference type="GO" id="GO:0043186">
    <property type="term" value="C:P granule"/>
    <property type="evidence" value="ECO:0007669"/>
    <property type="project" value="TreeGrafter"/>
</dbReference>
<proteinExistence type="inferred from homology"/>
<dbReference type="Pfam" id="PF13017">
    <property type="entry name" value="Maelstrom"/>
    <property type="match status" value="1"/>
</dbReference>
<evidence type="ECO:0000256" key="13">
    <source>
        <dbReference type="ARBA" id="ARBA00023242"/>
    </source>
</evidence>
<dbReference type="AlphaFoldDB" id="B4LF74"/>
<evidence type="ECO:0000256" key="4">
    <source>
        <dbReference type="ARBA" id="ARBA00022473"/>
    </source>
</evidence>
<evidence type="ECO:0000256" key="10">
    <source>
        <dbReference type="ARBA" id="ARBA00023125"/>
    </source>
</evidence>
<dbReference type="Gene3D" id="1.10.30.10">
    <property type="entry name" value="High mobility group box domain"/>
    <property type="match status" value="1"/>
</dbReference>
<dbReference type="GO" id="GO:0060964">
    <property type="term" value="P:regulation of miRNA-mediated gene silencing"/>
    <property type="evidence" value="ECO:0007669"/>
    <property type="project" value="InterPro"/>
</dbReference>
<dbReference type="CDD" id="cd00084">
    <property type="entry name" value="HMG-box_SF"/>
    <property type="match status" value="1"/>
</dbReference>
<feature type="compositionally biased region" description="Polar residues" evidence="15">
    <location>
        <begin position="386"/>
        <end position="396"/>
    </location>
</feature>
<keyword evidence="13" id="KW-0539">Nucleus</keyword>
<keyword evidence="12" id="KW-0804">Transcription</keyword>
<keyword evidence="5" id="KW-0963">Cytoplasm</keyword>
<dbReference type="KEGG" id="dvi:6622330"/>
<dbReference type="PhylomeDB" id="B4LF74"/>
<organism evidence="17 18">
    <name type="scientific">Drosophila virilis</name>
    <name type="common">Fruit fly</name>
    <dbReference type="NCBI Taxonomy" id="7244"/>
    <lineage>
        <taxon>Eukaryota</taxon>
        <taxon>Metazoa</taxon>
        <taxon>Ecdysozoa</taxon>
        <taxon>Arthropoda</taxon>
        <taxon>Hexapoda</taxon>
        <taxon>Insecta</taxon>
        <taxon>Pterygota</taxon>
        <taxon>Neoptera</taxon>
        <taxon>Endopterygota</taxon>
        <taxon>Diptera</taxon>
        <taxon>Brachycera</taxon>
        <taxon>Muscomorpha</taxon>
        <taxon>Ephydroidea</taxon>
        <taxon>Drosophilidae</taxon>
        <taxon>Drosophila</taxon>
    </lineage>
</organism>
<keyword evidence="10" id="KW-0238">DNA-binding</keyword>
<evidence type="ECO:0000256" key="11">
    <source>
        <dbReference type="ARBA" id="ARBA00023158"/>
    </source>
</evidence>
<dbReference type="InParanoid" id="B4LF74"/>
<keyword evidence="11" id="KW-0943">RNA-mediated gene silencing</keyword>
<feature type="compositionally biased region" description="Basic and acidic residues" evidence="15">
    <location>
        <begin position="397"/>
        <end position="413"/>
    </location>
</feature>
<dbReference type="GO" id="GO:0007140">
    <property type="term" value="P:male meiotic nuclear division"/>
    <property type="evidence" value="ECO:0007669"/>
    <property type="project" value="TreeGrafter"/>
</dbReference>
<feature type="region of interest" description="Disordered" evidence="15">
    <location>
        <begin position="382"/>
        <end position="413"/>
    </location>
</feature>
<evidence type="ECO:0000256" key="1">
    <source>
        <dbReference type="ARBA" id="ARBA00004123"/>
    </source>
</evidence>
<keyword evidence="4" id="KW-0217">Developmental protein</keyword>
<dbReference type="SMR" id="B4LF74"/>
<name>B4LF74_DROVI</name>
<dbReference type="SUPFAM" id="SSF47095">
    <property type="entry name" value="HMG-box"/>
    <property type="match status" value="1"/>
</dbReference>
<dbReference type="GO" id="GO:0005634">
    <property type="term" value="C:nucleus"/>
    <property type="evidence" value="ECO:0007669"/>
    <property type="project" value="UniProtKB-SubCell"/>
</dbReference>
<comment type="subcellular location">
    <subcellularLocation>
        <location evidence="2">Cytoplasm</location>
    </subcellularLocation>
    <subcellularLocation>
        <location evidence="1">Nucleus</location>
    </subcellularLocation>
</comment>
<dbReference type="OrthoDB" id="7883777at2759"/>
<evidence type="ECO:0000256" key="5">
    <source>
        <dbReference type="ARBA" id="ARBA00022490"/>
    </source>
</evidence>
<accession>B4LF74</accession>
<dbReference type="PANTHER" id="PTHR21358:SF4">
    <property type="entry name" value="PROTEIN MAELSTROM HOMOLOG"/>
    <property type="match status" value="1"/>
</dbReference>
<dbReference type="InterPro" id="IPR036910">
    <property type="entry name" value="HMG_box_dom_sf"/>
</dbReference>
<keyword evidence="7" id="KW-0221">Differentiation</keyword>
<feature type="domain" description="Maelstrom" evidence="16">
    <location>
        <begin position="109"/>
        <end position="310"/>
    </location>
</feature>
<evidence type="ECO:0000256" key="15">
    <source>
        <dbReference type="SAM" id="MobiDB-lite"/>
    </source>
</evidence>
<evidence type="ECO:0000313" key="17">
    <source>
        <dbReference type="EMBL" id="EDW70262.1"/>
    </source>
</evidence>
<dbReference type="EMBL" id="CH940647">
    <property type="protein sequence ID" value="EDW70262.1"/>
    <property type="molecule type" value="Genomic_DNA"/>
</dbReference>
<evidence type="ECO:0000256" key="12">
    <source>
        <dbReference type="ARBA" id="ARBA00023163"/>
    </source>
</evidence>